<evidence type="ECO:0000313" key="2">
    <source>
        <dbReference type="Proteomes" id="UP000218334"/>
    </source>
</evidence>
<proteinExistence type="predicted"/>
<sequence>MFEVEKIITAAHVSIPRTCERPIDWLLASLRHILDNRCSEGNTLATRNITVSRAINKEDSVRLARGVRSVEFAPSVPLHSRRYPACSMTSLLKNSQVVLRSEGINDFTTRGFAAKDERVTDERAKEKRMETSETSNYKDNGRKSFVELAKDGINSRRYFGGREIQIAKRAVEHRSKHRTCICRVICFSLWVSVDCRDTRCCEEKDPGNDSRLCRGRKNVQFCFSSQRDGWHDSPSAGAPVLFSANRWIRSSMCIVSTSDSDVCLYGCQWKNLSAEQQEQRQTSRFITVLLDLFDRRSLAWNHYIRLFALIDCSDWRIAKPSSFMEAICDFCTHMSQSSDPIPDCESLIFFKSDTTAVISPIL</sequence>
<dbReference type="EMBL" id="KZ293499">
    <property type="protein sequence ID" value="PBK59656.1"/>
    <property type="molecule type" value="Genomic_DNA"/>
</dbReference>
<keyword evidence="2" id="KW-1185">Reference proteome</keyword>
<reference evidence="2" key="1">
    <citation type="journal article" date="2017" name="Nat. Ecol. Evol.">
        <title>Genome expansion and lineage-specific genetic innovations in the forest pathogenic fungi Armillaria.</title>
        <authorList>
            <person name="Sipos G."/>
            <person name="Prasanna A.N."/>
            <person name="Walter M.C."/>
            <person name="O'Connor E."/>
            <person name="Balint B."/>
            <person name="Krizsan K."/>
            <person name="Kiss B."/>
            <person name="Hess J."/>
            <person name="Varga T."/>
            <person name="Slot J."/>
            <person name="Riley R."/>
            <person name="Boka B."/>
            <person name="Rigling D."/>
            <person name="Barry K."/>
            <person name="Lee J."/>
            <person name="Mihaltcheva S."/>
            <person name="LaButti K."/>
            <person name="Lipzen A."/>
            <person name="Waldron R."/>
            <person name="Moloney N.M."/>
            <person name="Sperisen C."/>
            <person name="Kredics L."/>
            <person name="Vagvoelgyi C."/>
            <person name="Patrignani A."/>
            <person name="Fitzpatrick D."/>
            <person name="Nagy I."/>
            <person name="Doyle S."/>
            <person name="Anderson J.B."/>
            <person name="Grigoriev I.V."/>
            <person name="Gueldener U."/>
            <person name="Muensterkoetter M."/>
            <person name="Nagy L.G."/>
        </authorList>
    </citation>
    <scope>NUCLEOTIDE SEQUENCE [LARGE SCALE GENOMIC DNA]</scope>
    <source>
        <strain evidence="2">28-4</strain>
    </source>
</reference>
<protein>
    <submittedName>
        <fullName evidence="1">Uncharacterized protein</fullName>
    </submittedName>
</protein>
<gene>
    <name evidence="1" type="ORF">ARMSODRAFT_982853</name>
</gene>
<organism evidence="1 2">
    <name type="scientific">Armillaria solidipes</name>
    <dbReference type="NCBI Taxonomy" id="1076256"/>
    <lineage>
        <taxon>Eukaryota</taxon>
        <taxon>Fungi</taxon>
        <taxon>Dikarya</taxon>
        <taxon>Basidiomycota</taxon>
        <taxon>Agaricomycotina</taxon>
        <taxon>Agaricomycetes</taxon>
        <taxon>Agaricomycetidae</taxon>
        <taxon>Agaricales</taxon>
        <taxon>Marasmiineae</taxon>
        <taxon>Physalacriaceae</taxon>
        <taxon>Armillaria</taxon>
    </lineage>
</organism>
<evidence type="ECO:0000313" key="1">
    <source>
        <dbReference type="EMBL" id="PBK59656.1"/>
    </source>
</evidence>
<name>A0A2H3B9D6_9AGAR</name>
<dbReference type="AlphaFoldDB" id="A0A2H3B9D6"/>
<dbReference type="Proteomes" id="UP000218334">
    <property type="component" value="Unassembled WGS sequence"/>
</dbReference>
<accession>A0A2H3B9D6</accession>